<accession>A0A6P5H533</accession>
<protein>
    <submittedName>
        <fullName evidence="3">Cyclin-B1-1-like</fullName>
    </submittedName>
</protein>
<dbReference type="AlphaFoldDB" id="A0A6P5H533"/>
<evidence type="ECO:0000313" key="2">
    <source>
        <dbReference type="Proteomes" id="UP000515123"/>
    </source>
</evidence>
<dbReference type="GeneID" id="109728681"/>
<dbReference type="RefSeq" id="XP_020114739.1">
    <property type="nucleotide sequence ID" value="XM_020259150.1"/>
</dbReference>
<evidence type="ECO:0000256" key="1">
    <source>
        <dbReference type="SAM" id="MobiDB-lite"/>
    </source>
</evidence>
<dbReference type="GO" id="GO:0016538">
    <property type="term" value="F:cyclin-dependent protein serine/threonine kinase regulator activity"/>
    <property type="evidence" value="ECO:0007669"/>
    <property type="project" value="InterPro"/>
</dbReference>
<organism evidence="2 3">
    <name type="scientific">Ananas comosus</name>
    <name type="common">Pineapple</name>
    <name type="synonym">Ananas ananas</name>
    <dbReference type="NCBI Taxonomy" id="4615"/>
    <lineage>
        <taxon>Eukaryota</taxon>
        <taxon>Viridiplantae</taxon>
        <taxon>Streptophyta</taxon>
        <taxon>Embryophyta</taxon>
        <taxon>Tracheophyta</taxon>
        <taxon>Spermatophyta</taxon>
        <taxon>Magnoliopsida</taxon>
        <taxon>Liliopsida</taxon>
        <taxon>Poales</taxon>
        <taxon>Bromeliaceae</taxon>
        <taxon>Bromelioideae</taxon>
        <taxon>Ananas</taxon>
    </lineage>
</organism>
<reference evidence="3" key="2">
    <citation type="submission" date="2025-08" db="UniProtKB">
        <authorList>
            <consortium name="RefSeq"/>
        </authorList>
    </citation>
    <scope>IDENTIFICATION</scope>
    <source>
        <tissue evidence="3">Leaf</tissue>
    </source>
</reference>
<dbReference type="Proteomes" id="UP000515123">
    <property type="component" value="Linkage group 24"/>
</dbReference>
<keyword evidence="2" id="KW-1185">Reference proteome</keyword>
<feature type="region of interest" description="Disordered" evidence="1">
    <location>
        <begin position="1"/>
        <end position="30"/>
    </location>
</feature>
<gene>
    <name evidence="3" type="primary">LOC109728681</name>
</gene>
<dbReference type="PIRSF" id="PIRSF001771">
    <property type="entry name" value="Cyclin_A_B_D_E"/>
    <property type="match status" value="1"/>
</dbReference>
<name>A0A6P5H533_ANACO</name>
<dbReference type="OrthoDB" id="1306310at2759"/>
<reference evidence="2" key="1">
    <citation type="journal article" date="2015" name="Nat. Genet.">
        <title>The pineapple genome and the evolution of CAM photosynthesis.</title>
        <authorList>
            <person name="Ming R."/>
            <person name="VanBuren R."/>
            <person name="Wai C.M."/>
            <person name="Tang H."/>
            <person name="Schatz M.C."/>
            <person name="Bowers J.E."/>
            <person name="Lyons E."/>
            <person name="Wang M.L."/>
            <person name="Chen J."/>
            <person name="Biggers E."/>
            <person name="Zhang J."/>
            <person name="Huang L."/>
            <person name="Zhang L."/>
            <person name="Miao W."/>
            <person name="Zhang J."/>
            <person name="Ye Z."/>
            <person name="Miao C."/>
            <person name="Lin Z."/>
            <person name="Wang H."/>
            <person name="Zhou H."/>
            <person name="Yim W.C."/>
            <person name="Priest H.D."/>
            <person name="Zheng C."/>
            <person name="Woodhouse M."/>
            <person name="Edger P.P."/>
            <person name="Guyot R."/>
            <person name="Guo H.B."/>
            <person name="Guo H."/>
            <person name="Zheng G."/>
            <person name="Singh R."/>
            <person name="Sharma A."/>
            <person name="Min X."/>
            <person name="Zheng Y."/>
            <person name="Lee H."/>
            <person name="Gurtowski J."/>
            <person name="Sedlazeck F.J."/>
            <person name="Harkess A."/>
            <person name="McKain M.R."/>
            <person name="Liao Z."/>
            <person name="Fang J."/>
            <person name="Liu J."/>
            <person name="Zhang X."/>
            <person name="Zhang Q."/>
            <person name="Hu W."/>
            <person name="Qin Y."/>
            <person name="Wang K."/>
            <person name="Chen L.Y."/>
            <person name="Shirley N."/>
            <person name="Lin Y.R."/>
            <person name="Liu L.Y."/>
            <person name="Hernandez A.G."/>
            <person name="Wright C.L."/>
            <person name="Bulone V."/>
            <person name="Tuskan G.A."/>
            <person name="Heath K."/>
            <person name="Zee F."/>
            <person name="Moore P.H."/>
            <person name="Sunkar R."/>
            <person name="Leebens-Mack J.H."/>
            <person name="Mockler T."/>
            <person name="Bennetzen J.L."/>
            <person name="Freeling M."/>
            <person name="Sankoff D."/>
            <person name="Paterson A.H."/>
            <person name="Zhu X."/>
            <person name="Yang X."/>
            <person name="Smith J.A."/>
            <person name="Cushman J.C."/>
            <person name="Paull R.E."/>
            <person name="Yu Q."/>
        </authorList>
    </citation>
    <scope>NUCLEOTIDE SEQUENCE [LARGE SCALE GENOMIC DNA]</scope>
    <source>
        <strain evidence="2">cv. F153</strain>
    </source>
</reference>
<feature type="region of interest" description="Disordered" evidence="1">
    <location>
        <begin position="46"/>
        <end position="116"/>
    </location>
</feature>
<proteinExistence type="predicted"/>
<dbReference type="InterPro" id="IPR046965">
    <property type="entry name" value="Cyclin_A/B-like"/>
</dbReference>
<evidence type="ECO:0000313" key="3">
    <source>
        <dbReference type="RefSeq" id="XP_020114739.1"/>
    </source>
</evidence>
<dbReference type="GO" id="GO:0044772">
    <property type="term" value="P:mitotic cell cycle phase transition"/>
    <property type="evidence" value="ECO:0007669"/>
    <property type="project" value="InterPro"/>
</dbReference>
<sequence>MASKHHNAVAPQQPRGSRRSFAAKQLATAPTAATVAAVAKKKPVAVPAGGAVGKGGVKPANKKAPTVKPKPEIHAANKKAPTVRPKPEIHAANKKAPTVKPKPEIHAANKKAPTVKPKPKNVIEISDDKNEATKQVSSTTTTAAAAAVAANAGSRGKPSRKKVHTFTYLIAARSKDACGLTGKPKELVQDIDASDADDQLAVVDYVEDIYLFYKLAEVRIFSRITAFIRLYIFTLVSESLICDAA</sequence>